<reference evidence="2" key="1">
    <citation type="submission" date="2023-03" db="EMBL/GenBank/DDBJ databases">
        <title>Massive genome expansion in bonnet fungi (Mycena s.s.) driven by repeated elements and novel gene families across ecological guilds.</title>
        <authorList>
            <consortium name="Lawrence Berkeley National Laboratory"/>
            <person name="Harder C.B."/>
            <person name="Miyauchi S."/>
            <person name="Viragh M."/>
            <person name="Kuo A."/>
            <person name="Thoen E."/>
            <person name="Andreopoulos B."/>
            <person name="Lu D."/>
            <person name="Skrede I."/>
            <person name="Drula E."/>
            <person name="Henrissat B."/>
            <person name="Morin E."/>
            <person name="Kohler A."/>
            <person name="Barry K."/>
            <person name="LaButti K."/>
            <person name="Morin E."/>
            <person name="Salamov A."/>
            <person name="Lipzen A."/>
            <person name="Mereny Z."/>
            <person name="Hegedus B."/>
            <person name="Baldrian P."/>
            <person name="Stursova M."/>
            <person name="Weitz H."/>
            <person name="Taylor A."/>
            <person name="Grigoriev I.V."/>
            <person name="Nagy L.G."/>
            <person name="Martin F."/>
            <person name="Kauserud H."/>
        </authorList>
    </citation>
    <scope>NUCLEOTIDE SEQUENCE</scope>
    <source>
        <strain evidence="2">CBHHK188m</strain>
    </source>
</reference>
<comment type="caution">
    <text evidence="2">The sequence shown here is derived from an EMBL/GenBank/DDBJ whole genome shotgun (WGS) entry which is preliminary data.</text>
</comment>
<feature type="region of interest" description="Disordered" evidence="1">
    <location>
        <begin position="1"/>
        <end position="20"/>
    </location>
</feature>
<protein>
    <submittedName>
        <fullName evidence="2">Uncharacterized protein</fullName>
    </submittedName>
</protein>
<organism evidence="2 3">
    <name type="scientific">Mycena maculata</name>
    <dbReference type="NCBI Taxonomy" id="230809"/>
    <lineage>
        <taxon>Eukaryota</taxon>
        <taxon>Fungi</taxon>
        <taxon>Dikarya</taxon>
        <taxon>Basidiomycota</taxon>
        <taxon>Agaricomycotina</taxon>
        <taxon>Agaricomycetes</taxon>
        <taxon>Agaricomycetidae</taxon>
        <taxon>Agaricales</taxon>
        <taxon>Marasmiineae</taxon>
        <taxon>Mycenaceae</taxon>
        <taxon>Mycena</taxon>
    </lineage>
</organism>
<sequence length="379" mass="41820">MTSSFDHHHRNGLPVSAAPTEPCTQATTLAPICQIHMDHHRHLESLLDSAPATLTVVRENTTQLQNFTPHLLELLRVLNRHILPSSSTTPSMDMPMTTAATVPSSAPTTPIHPATYASAARRSESPGTSENNTAKQYEPRPSPTPSLPSMLQDTTSHSELPTRVIICFDRGIASGKQCPTQACPLTLKDTIKCALRSNFDTEHSFPKFLAGVQWSQKWNLILHPDLEFCMAKFISEQSQQIWAAISPLPGLPECPLFETDAKWHSVVFHGVPMLADRRPEAYTHSMISTCEVAGDMHGELMGHSVLCRPEDFPTRKSVALVENGGYMLGTRCRVTHYIKKCPLAGLYPISYIQHSSAPIQVRPRVGPKGIFAADNQPKR</sequence>
<dbReference type="Proteomes" id="UP001215280">
    <property type="component" value="Unassembled WGS sequence"/>
</dbReference>
<feature type="compositionally biased region" description="Low complexity" evidence="1">
    <location>
        <begin position="85"/>
        <end position="109"/>
    </location>
</feature>
<keyword evidence="3" id="KW-1185">Reference proteome</keyword>
<feature type="compositionally biased region" description="Polar residues" evidence="1">
    <location>
        <begin position="147"/>
        <end position="156"/>
    </location>
</feature>
<feature type="compositionally biased region" description="Polar residues" evidence="1">
    <location>
        <begin position="125"/>
        <end position="135"/>
    </location>
</feature>
<feature type="region of interest" description="Disordered" evidence="1">
    <location>
        <begin position="85"/>
        <end position="156"/>
    </location>
</feature>
<gene>
    <name evidence="2" type="ORF">DFH07DRAFT_768915</name>
</gene>
<dbReference type="EMBL" id="JARJLG010000025">
    <property type="protein sequence ID" value="KAJ7769647.1"/>
    <property type="molecule type" value="Genomic_DNA"/>
</dbReference>
<name>A0AAD7JSC9_9AGAR</name>
<evidence type="ECO:0000313" key="2">
    <source>
        <dbReference type="EMBL" id="KAJ7769647.1"/>
    </source>
</evidence>
<evidence type="ECO:0000313" key="3">
    <source>
        <dbReference type="Proteomes" id="UP001215280"/>
    </source>
</evidence>
<dbReference type="AlphaFoldDB" id="A0AAD7JSC9"/>
<evidence type="ECO:0000256" key="1">
    <source>
        <dbReference type="SAM" id="MobiDB-lite"/>
    </source>
</evidence>
<proteinExistence type="predicted"/>
<accession>A0AAD7JSC9</accession>